<dbReference type="EMBL" id="FTNE01000022">
    <property type="protein sequence ID" value="SIR27215.1"/>
    <property type="molecule type" value="Genomic_DNA"/>
</dbReference>
<accession>A0A8G2CMN2</accession>
<dbReference type="PROSITE" id="PS51186">
    <property type="entry name" value="GNAT"/>
    <property type="match status" value="1"/>
</dbReference>
<dbReference type="PANTHER" id="PTHR43610:SF1">
    <property type="entry name" value="N-ACETYLTRANSFERASE DOMAIN-CONTAINING PROTEIN"/>
    <property type="match status" value="1"/>
</dbReference>
<gene>
    <name evidence="2" type="ORF">SAMN05421828_12242</name>
</gene>
<dbReference type="GO" id="GO:0016747">
    <property type="term" value="F:acyltransferase activity, transferring groups other than amino-acyl groups"/>
    <property type="evidence" value="ECO:0007669"/>
    <property type="project" value="InterPro"/>
</dbReference>
<dbReference type="Pfam" id="PF13302">
    <property type="entry name" value="Acetyltransf_3"/>
    <property type="match status" value="1"/>
</dbReference>
<dbReference type="SUPFAM" id="SSF55729">
    <property type="entry name" value="Acyl-CoA N-acyltransferases (Nat)"/>
    <property type="match status" value="1"/>
</dbReference>
<keyword evidence="3" id="KW-1185">Reference proteome</keyword>
<dbReference type="Gene3D" id="3.40.630.30">
    <property type="match status" value="1"/>
</dbReference>
<proteinExistence type="predicted"/>
<sequence length="207" mass="23277">MDLNAPPPAGAFRAVTLTGEHVRLEPLSIAHTEGLIAAAQDGSLWRLWYTAIPAPDSMATEIHRRLALQEAGSMLPFAVFDASGKIVGMTTYMNIDAVHRRVEIGSTWYARRVQKTPLNTEAKRLLLGHAFETLHCIAVEFRTHFFNHQSRRAIERLGAKLDGVLRHHQRDKDGNLRDTCVYSITAPEWPTVRTHLLFQLARHEPAS</sequence>
<feature type="domain" description="N-acetyltransferase" evidence="1">
    <location>
        <begin position="22"/>
        <end position="187"/>
    </location>
</feature>
<dbReference type="InterPro" id="IPR016181">
    <property type="entry name" value="Acyl_CoA_acyltransferase"/>
</dbReference>
<dbReference type="RefSeq" id="WP_029312840.1">
    <property type="nucleotide sequence ID" value="NZ_FTNE01000022.1"/>
</dbReference>
<evidence type="ECO:0000259" key="1">
    <source>
        <dbReference type="PROSITE" id="PS51186"/>
    </source>
</evidence>
<dbReference type="Proteomes" id="UP000186308">
    <property type="component" value="Unassembled WGS sequence"/>
</dbReference>
<dbReference type="InterPro" id="IPR000182">
    <property type="entry name" value="GNAT_dom"/>
</dbReference>
<dbReference type="OrthoDB" id="5295305at2"/>
<comment type="caution">
    <text evidence="2">The sequence shown here is derived from an EMBL/GenBank/DDBJ whole genome shotgun (WGS) entry which is preliminary data.</text>
</comment>
<protein>
    <submittedName>
        <fullName evidence="2">Protein N-acetyltransferase, RimJ/RimL family</fullName>
    </submittedName>
</protein>
<evidence type="ECO:0000313" key="2">
    <source>
        <dbReference type="EMBL" id="SIR27215.1"/>
    </source>
</evidence>
<organism evidence="2 3">
    <name type="scientific">Acidiphilium rubrum</name>
    <dbReference type="NCBI Taxonomy" id="526"/>
    <lineage>
        <taxon>Bacteria</taxon>
        <taxon>Pseudomonadati</taxon>
        <taxon>Pseudomonadota</taxon>
        <taxon>Alphaproteobacteria</taxon>
        <taxon>Acetobacterales</taxon>
        <taxon>Acidocellaceae</taxon>
        <taxon>Acidiphilium</taxon>
    </lineage>
</organism>
<name>A0A8G2CMN2_ACIRU</name>
<dbReference type="PANTHER" id="PTHR43610">
    <property type="entry name" value="BLL6696 PROTEIN"/>
    <property type="match status" value="1"/>
</dbReference>
<evidence type="ECO:0000313" key="3">
    <source>
        <dbReference type="Proteomes" id="UP000186308"/>
    </source>
</evidence>
<reference evidence="2 3" key="1">
    <citation type="submission" date="2017-01" db="EMBL/GenBank/DDBJ databases">
        <authorList>
            <person name="Varghese N."/>
            <person name="Submissions S."/>
        </authorList>
    </citation>
    <scope>NUCLEOTIDE SEQUENCE [LARGE SCALE GENOMIC DNA]</scope>
    <source>
        <strain evidence="2 3">ATCC 35905</strain>
    </source>
</reference>
<dbReference type="AlphaFoldDB" id="A0A8G2CMN2"/>
<keyword evidence="2" id="KW-0808">Transferase</keyword>